<dbReference type="GO" id="GO:0000226">
    <property type="term" value="P:microtubule cytoskeleton organization"/>
    <property type="evidence" value="ECO:0007669"/>
    <property type="project" value="TreeGrafter"/>
</dbReference>
<dbReference type="Pfam" id="PF03133">
    <property type="entry name" value="TTL"/>
    <property type="match status" value="2"/>
</dbReference>
<feature type="region of interest" description="Disordered" evidence="4">
    <location>
        <begin position="762"/>
        <end position="802"/>
    </location>
</feature>
<gene>
    <name evidence="5" type="ORF">TR99325</name>
</gene>
<dbReference type="GO" id="GO:0070740">
    <property type="term" value="F:tubulin-glutamic acid ligase activity"/>
    <property type="evidence" value="ECO:0007669"/>
    <property type="project" value="TreeGrafter"/>
</dbReference>
<evidence type="ECO:0008006" key="6">
    <source>
        <dbReference type="Google" id="ProtNLM"/>
    </source>
</evidence>
<dbReference type="InterPro" id="IPR004344">
    <property type="entry name" value="TTL/TTLL_fam"/>
</dbReference>
<evidence type="ECO:0000313" key="5">
    <source>
        <dbReference type="EMBL" id="JAP53484.1"/>
    </source>
</evidence>
<dbReference type="PROSITE" id="PS51221">
    <property type="entry name" value="TTL"/>
    <property type="match status" value="1"/>
</dbReference>
<dbReference type="Gene3D" id="3.30.470.20">
    <property type="entry name" value="ATP-grasp fold, B domain"/>
    <property type="match status" value="1"/>
</dbReference>
<dbReference type="GO" id="GO:0015631">
    <property type="term" value="F:tubulin binding"/>
    <property type="evidence" value="ECO:0007669"/>
    <property type="project" value="TreeGrafter"/>
</dbReference>
<feature type="compositionally biased region" description="Polar residues" evidence="4">
    <location>
        <begin position="764"/>
        <end position="790"/>
    </location>
</feature>
<evidence type="ECO:0000256" key="4">
    <source>
        <dbReference type="SAM" id="MobiDB-lite"/>
    </source>
</evidence>
<dbReference type="PANTHER" id="PTHR12241:SF154">
    <property type="entry name" value="TUBULIN POLYGLUTAMYLASE TTLL11"/>
    <property type="match status" value="1"/>
</dbReference>
<dbReference type="AlphaFoldDB" id="A0A0X3PP11"/>
<keyword evidence="3" id="KW-0067">ATP-binding</keyword>
<feature type="region of interest" description="Disordered" evidence="4">
    <location>
        <begin position="324"/>
        <end position="351"/>
    </location>
</feature>
<dbReference type="EMBL" id="GEEE01009741">
    <property type="protein sequence ID" value="JAP53484.1"/>
    <property type="molecule type" value="Transcribed_RNA"/>
</dbReference>
<evidence type="ECO:0000256" key="3">
    <source>
        <dbReference type="ARBA" id="ARBA00022840"/>
    </source>
</evidence>
<accession>A0A0X3PP11</accession>
<name>A0A0X3PP11_SCHSO</name>
<feature type="region of interest" description="Disordered" evidence="4">
    <location>
        <begin position="562"/>
        <end position="611"/>
    </location>
</feature>
<reference evidence="5" key="1">
    <citation type="submission" date="2016-01" db="EMBL/GenBank/DDBJ databases">
        <title>Reference transcriptome for the parasite Schistocephalus solidus: insights into the molecular evolution of parasitism.</title>
        <authorList>
            <person name="Hebert F.O."/>
            <person name="Grambauer S."/>
            <person name="Barber I."/>
            <person name="Landry C.R."/>
            <person name="Aubin-Horth N."/>
        </authorList>
    </citation>
    <scope>NUCLEOTIDE SEQUENCE</scope>
</reference>
<sequence>MMEYGGFSHLHRKPDGRLKPLSAYKPTDFRRTLMIKKMKSLREYSLYTKRSISVKPKDYHHRCTLSVGTQHAGTNIDALRLAIRDIGYNEVTDEHDRDITWNGAYFFKSDRRRKGFVNKFPGIHCLLTKIGLFGSLEFQRKLFPEAYNFYPPTWFLPYQYDHWNAYTEKQIPGCVTYIVKPSAGTQGKGIYLVQSPREYCDHEVDVALASQAQTRKHASQAREPPSCLTADSLGYLPAKEVVQRYEDHPVLVDGYKADLRIYVVLESISPLRIHIYRDGLVRLASQRYEPPDPVNMHKTKMHLTNYSINKFSDAQADEVALNPNAEAEGDREDREDGRDSSTSSSVYSDTCVNTERTTPAWHCKLRLRNFLRRGKAHQRKRPSGRASARASSCHQWDLDPKVFWAQVDELVRNTMFALVPYIRVAYWAECLRTQLRPDSSRRTNAPHCFQIFGFDLLLVEPDFRPVLLEVNSSPSLRIDCMRPLVQPSSCKHGLNPAIMHSPKYAAFSRSRVDEQVKTGLLRATLSLIGSRLLFERMSMDSPEKAYAFLNACGYKTPAIPTEPKTVEPVEGPESEKKNTLKGISESQCLPRLTQKSSPTESRTVRRHNTDFPSQWMHDRLSQIYDIGRKPRSPKVPALEVNLDEIVPRSPPCWPPLRKRTLSAVYGRQHVNEKLTASFLDRRRVANCRDSRNLLHCIYSEDNVYFPCVPEEEETHGTECEVITCRTLSSLENTSLNTGSLAKAYPSFEASKSTEICENAAGGDTVQNDVTTSPDNTNSLQVEPTPNSTAAHDQPVGKETKTEIPETDGLVEPNENQSNSQNCLKTSLAIRQRRLPKSATTADLRLLDKLADIFINILSERRLVEQQIVSGIDHCSAANFPYVIHLDSSGRTLSGHHIHRLDCSLGVEVLIPRMDNSGFRSFVQRCQLRSFGMNIHDLELMYMKHKIFWFRVYEFDCAEAESGICFPAFVELCLQLASKQFWPNLPSAVTLNSGAEEARRSAPTAEMLRMAVTSFVEHCMDSLKLKPLSCAWEKSPGGLACTQSSY</sequence>
<protein>
    <recommendedName>
        <fullName evidence="6">Tubulin polyglutamylase TTLL11</fullName>
    </recommendedName>
</protein>
<dbReference type="SUPFAM" id="SSF56059">
    <property type="entry name" value="Glutathione synthetase ATP-binding domain-like"/>
    <property type="match status" value="1"/>
</dbReference>
<dbReference type="GO" id="GO:0036064">
    <property type="term" value="C:ciliary basal body"/>
    <property type="evidence" value="ECO:0007669"/>
    <property type="project" value="TreeGrafter"/>
</dbReference>
<keyword evidence="2" id="KW-0547">Nucleotide-binding</keyword>
<evidence type="ECO:0000256" key="1">
    <source>
        <dbReference type="ARBA" id="ARBA00022598"/>
    </source>
</evidence>
<organism evidence="5">
    <name type="scientific">Schistocephalus solidus</name>
    <name type="common">Tapeworm</name>
    <dbReference type="NCBI Taxonomy" id="70667"/>
    <lineage>
        <taxon>Eukaryota</taxon>
        <taxon>Metazoa</taxon>
        <taxon>Spiralia</taxon>
        <taxon>Lophotrochozoa</taxon>
        <taxon>Platyhelminthes</taxon>
        <taxon>Cestoda</taxon>
        <taxon>Eucestoda</taxon>
        <taxon>Diphyllobothriidea</taxon>
        <taxon>Diphyllobothriidae</taxon>
        <taxon>Schistocephalus</taxon>
    </lineage>
</organism>
<evidence type="ECO:0000256" key="2">
    <source>
        <dbReference type="ARBA" id="ARBA00022741"/>
    </source>
</evidence>
<dbReference type="PANTHER" id="PTHR12241">
    <property type="entry name" value="TUBULIN POLYGLUTAMYLASE"/>
    <property type="match status" value="1"/>
</dbReference>
<dbReference type="GO" id="GO:0005524">
    <property type="term" value="F:ATP binding"/>
    <property type="evidence" value="ECO:0007669"/>
    <property type="project" value="UniProtKB-KW"/>
</dbReference>
<proteinExistence type="predicted"/>
<keyword evidence="1" id="KW-0436">Ligase</keyword>